<feature type="region of interest" description="Disordered" evidence="8">
    <location>
        <begin position="33"/>
        <end position="91"/>
    </location>
</feature>
<dbReference type="Gene3D" id="3.40.50.300">
    <property type="entry name" value="P-loop containing nucleotide triphosphate hydrolases"/>
    <property type="match status" value="1"/>
</dbReference>
<dbReference type="Pfam" id="PF02492">
    <property type="entry name" value="cobW"/>
    <property type="match status" value="1"/>
</dbReference>
<evidence type="ECO:0000256" key="1">
    <source>
        <dbReference type="ARBA" id="ARBA00006211"/>
    </source>
</evidence>
<sequence>MCVTCGCDEGASVTITNLSQTELPQTELPQSEAIDPALGRPPIGSDWHSHQHPDGSVVVHRHGPATPSPSPDHHHHSHPHHHDHPQAGLDHHLADRPSLTATDPVTQTLHLEARLLDKNNQLAAANRQWFQTQGIWALNLMSGPGAGKTTLLVKTLMDLADRVSFAVIEGDQATLNDAERVRATGCPVVQVNTGTGCHLDAAMVQGGCQQLQPPPGSILAIENVGNLVCPALFDLGEASRVGIFSVTEGEDKPLKYPHLFRACDLVLLSKIDLLPYLPFDLDRAIAAVKQVNPKARILPLSSLTGEGLADWYNWLLAQRDRACHAAAADLVP</sequence>
<evidence type="ECO:0000256" key="4">
    <source>
        <dbReference type="ARBA" id="ARBA00022741"/>
    </source>
</evidence>
<dbReference type="PANTHER" id="PTHR30134:SF2">
    <property type="entry name" value="HYDROGENASE MATURATION FACTOR HYPB"/>
    <property type="match status" value="1"/>
</dbReference>
<keyword evidence="4" id="KW-0547">Nucleotide-binding</keyword>
<dbReference type="InterPro" id="IPR027417">
    <property type="entry name" value="P-loop_NTPase"/>
</dbReference>
<gene>
    <name evidence="10" type="primary">hypB</name>
    <name evidence="10" type="ORF">VPK24_03630</name>
</gene>
<reference evidence="11" key="1">
    <citation type="journal article" date="2024" name="Algal Res.">
        <title>Biochemical, toxicological and genomic investigation of a high-biomass producing Limnothrix strain isolated from Italian shallow drinking water reservoir.</title>
        <authorList>
            <person name="Simonazzi M."/>
            <person name="Shishido T.K."/>
            <person name="Delbaje E."/>
            <person name="Wahlsten M."/>
            <person name="Fewer D.P."/>
            <person name="Sivonen K."/>
            <person name="Pezzolesi L."/>
            <person name="Pistocchi R."/>
        </authorList>
    </citation>
    <scope>NUCLEOTIDE SEQUENCE [LARGE SCALE GENOMIC DNA]</scope>
    <source>
        <strain evidence="11">LRLZ20PSL1</strain>
    </source>
</reference>
<keyword evidence="6" id="KW-0862">Zinc</keyword>
<proteinExistence type="inferred from homology"/>
<dbReference type="Proteomes" id="UP001604335">
    <property type="component" value="Unassembled WGS sequence"/>
</dbReference>
<keyword evidence="2" id="KW-0533">Nickel</keyword>
<keyword evidence="7" id="KW-0342">GTP-binding</keyword>
<keyword evidence="11" id="KW-1185">Reference proteome</keyword>
<keyword evidence="5" id="KW-0378">Hydrolase</keyword>
<evidence type="ECO:0000256" key="2">
    <source>
        <dbReference type="ARBA" id="ARBA00022596"/>
    </source>
</evidence>
<dbReference type="EMBL" id="JAZAQF010000021">
    <property type="protein sequence ID" value="MFG3816716.1"/>
    <property type="molecule type" value="Genomic_DNA"/>
</dbReference>
<evidence type="ECO:0000256" key="6">
    <source>
        <dbReference type="ARBA" id="ARBA00022833"/>
    </source>
</evidence>
<name>A0ABW7C688_9CYAN</name>
<protein>
    <submittedName>
        <fullName evidence="10">Hydrogenase nickel incorporation protein HypB</fullName>
    </submittedName>
</protein>
<keyword evidence="3" id="KW-0479">Metal-binding</keyword>
<evidence type="ECO:0000313" key="11">
    <source>
        <dbReference type="Proteomes" id="UP001604335"/>
    </source>
</evidence>
<organism evidence="10 11">
    <name type="scientific">Limnothrix redekei LRLZ20PSL1</name>
    <dbReference type="NCBI Taxonomy" id="3112953"/>
    <lineage>
        <taxon>Bacteria</taxon>
        <taxon>Bacillati</taxon>
        <taxon>Cyanobacteriota</taxon>
        <taxon>Cyanophyceae</taxon>
        <taxon>Pseudanabaenales</taxon>
        <taxon>Pseudanabaenaceae</taxon>
        <taxon>Limnothrix</taxon>
    </lineage>
</organism>
<dbReference type="PANTHER" id="PTHR30134">
    <property type="entry name" value="HYDROGENASE PROTEIN ASSEMBLY PROTEIN, NICKEL CHAPERONE"/>
    <property type="match status" value="1"/>
</dbReference>
<evidence type="ECO:0000313" key="10">
    <source>
        <dbReference type="EMBL" id="MFG3816716.1"/>
    </source>
</evidence>
<evidence type="ECO:0000259" key="9">
    <source>
        <dbReference type="Pfam" id="PF02492"/>
    </source>
</evidence>
<evidence type="ECO:0000256" key="7">
    <source>
        <dbReference type="ARBA" id="ARBA00023134"/>
    </source>
</evidence>
<evidence type="ECO:0000256" key="5">
    <source>
        <dbReference type="ARBA" id="ARBA00022801"/>
    </source>
</evidence>
<dbReference type="NCBIfam" id="TIGR00073">
    <property type="entry name" value="hypB"/>
    <property type="match status" value="1"/>
</dbReference>
<dbReference type="RefSeq" id="WP_393010798.1">
    <property type="nucleotide sequence ID" value="NZ_JAZAQF010000021.1"/>
</dbReference>
<dbReference type="InterPro" id="IPR004392">
    <property type="entry name" value="Hyd_mat_HypB"/>
</dbReference>
<accession>A0ABW7C688</accession>
<evidence type="ECO:0000256" key="8">
    <source>
        <dbReference type="SAM" id="MobiDB-lite"/>
    </source>
</evidence>
<dbReference type="SUPFAM" id="SSF52540">
    <property type="entry name" value="P-loop containing nucleoside triphosphate hydrolases"/>
    <property type="match status" value="1"/>
</dbReference>
<comment type="similarity">
    <text evidence="1">Belongs to the SIMIBI class G3E GTPase family. HypB/HupM subfamily.</text>
</comment>
<feature type="domain" description="CobW/HypB/UreG nucleotide-binding" evidence="9">
    <location>
        <begin position="142"/>
        <end position="298"/>
    </location>
</feature>
<evidence type="ECO:0000256" key="3">
    <source>
        <dbReference type="ARBA" id="ARBA00022723"/>
    </source>
</evidence>
<feature type="compositionally biased region" description="Basic residues" evidence="8">
    <location>
        <begin position="73"/>
        <end position="83"/>
    </location>
</feature>
<comment type="caution">
    <text evidence="10">The sequence shown here is derived from an EMBL/GenBank/DDBJ whole genome shotgun (WGS) entry which is preliminary data.</text>
</comment>
<dbReference type="InterPro" id="IPR003495">
    <property type="entry name" value="CobW/HypB/UreG_nucleotide-bd"/>
</dbReference>
<dbReference type="CDD" id="cd05390">
    <property type="entry name" value="HypB"/>
    <property type="match status" value="1"/>
</dbReference>